<name>A0A841CR07_PLAVE</name>
<reference evidence="2 3" key="1">
    <citation type="submission" date="2020-08" db="EMBL/GenBank/DDBJ databases">
        <title>Genomic Encyclopedia of Type Strains, Phase III (KMG-III): the genomes of soil and plant-associated and newly described type strains.</title>
        <authorList>
            <person name="Whitman W."/>
        </authorList>
    </citation>
    <scope>NUCLEOTIDE SEQUENCE [LARGE SCALE GENOMIC DNA]</scope>
    <source>
        <strain evidence="2 3">CECT 3303</strain>
    </source>
</reference>
<sequence>MREAALEAAETPMWQQAIGPDGQPVFHADGTPMMFPVPMEQKMAPVIRAAAEADDHAENVRAAVLFFMALVGGVVMTVQSWEKYLDSTDGSPGLAIFVSCGTCVVAVFFIAMVRAIFHRE</sequence>
<accession>A0A841CR07</accession>
<keyword evidence="1" id="KW-0812">Transmembrane</keyword>
<dbReference type="Proteomes" id="UP000562352">
    <property type="component" value="Unassembled WGS sequence"/>
</dbReference>
<keyword evidence="1" id="KW-1133">Transmembrane helix</keyword>
<feature type="transmembrane region" description="Helical" evidence="1">
    <location>
        <begin position="93"/>
        <end position="117"/>
    </location>
</feature>
<evidence type="ECO:0000313" key="2">
    <source>
        <dbReference type="EMBL" id="MBB5960862.1"/>
    </source>
</evidence>
<dbReference type="RefSeq" id="WP_184937306.1">
    <property type="nucleotide sequence ID" value="NZ_BAAAWZ010000001.1"/>
</dbReference>
<proteinExistence type="predicted"/>
<organism evidence="2 3">
    <name type="scientific">Planomonospora venezuelensis</name>
    <dbReference type="NCBI Taxonomy" id="1999"/>
    <lineage>
        <taxon>Bacteria</taxon>
        <taxon>Bacillati</taxon>
        <taxon>Actinomycetota</taxon>
        <taxon>Actinomycetes</taxon>
        <taxon>Streptosporangiales</taxon>
        <taxon>Streptosporangiaceae</taxon>
        <taxon>Planomonospora</taxon>
    </lineage>
</organism>
<dbReference type="AlphaFoldDB" id="A0A841CR07"/>
<evidence type="ECO:0000256" key="1">
    <source>
        <dbReference type="SAM" id="Phobius"/>
    </source>
</evidence>
<comment type="caution">
    <text evidence="2">The sequence shown here is derived from an EMBL/GenBank/DDBJ whole genome shotgun (WGS) entry which is preliminary data.</text>
</comment>
<protein>
    <submittedName>
        <fullName evidence="2">Uncharacterized protein</fullName>
    </submittedName>
</protein>
<dbReference type="EMBL" id="JACHJJ010000001">
    <property type="protein sequence ID" value="MBB5960862.1"/>
    <property type="molecule type" value="Genomic_DNA"/>
</dbReference>
<gene>
    <name evidence="2" type="ORF">FHS22_000100</name>
</gene>
<keyword evidence="3" id="KW-1185">Reference proteome</keyword>
<feature type="transmembrane region" description="Helical" evidence="1">
    <location>
        <begin position="62"/>
        <end position="81"/>
    </location>
</feature>
<evidence type="ECO:0000313" key="3">
    <source>
        <dbReference type="Proteomes" id="UP000562352"/>
    </source>
</evidence>
<keyword evidence="1" id="KW-0472">Membrane</keyword>